<proteinExistence type="predicted"/>
<feature type="signal peptide" evidence="1">
    <location>
        <begin position="1"/>
        <end position="22"/>
    </location>
</feature>
<evidence type="ECO:0000313" key="2">
    <source>
        <dbReference type="EMBL" id="WGH74756.1"/>
    </source>
</evidence>
<dbReference type="InterPro" id="IPR025366">
    <property type="entry name" value="DUF4270"/>
</dbReference>
<gene>
    <name evidence="2" type="ORF">P8625_11770</name>
</gene>
<dbReference type="Proteomes" id="UP001232001">
    <property type="component" value="Chromosome"/>
</dbReference>
<dbReference type="RefSeq" id="WP_279650650.1">
    <property type="nucleotide sequence ID" value="NZ_CP122539.1"/>
</dbReference>
<keyword evidence="1" id="KW-0732">Signal</keyword>
<name>A0ABY8KZU9_9FLAO</name>
<feature type="chain" id="PRO_5046880953" evidence="1">
    <location>
        <begin position="23"/>
        <end position="511"/>
    </location>
</feature>
<evidence type="ECO:0000313" key="3">
    <source>
        <dbReference type="Proteomes" id="UP001232001"/>
    </source>
</evidence>
<evidence type="ECO:0000256" key="1">
    <source>
        <dbReference type="SAM" id="SignalP"/>
    </source>
</evidence>
<dbReference type="EMBL" id="CP122539">
    <property type="protein sequence ID" value="WGH74756.1"/>
    <property type="molecule type" value="Genomic_DNA"/>
</dbReference>
<organism evidence="2 3">
    <name type="scientific">Tenacibaculum tangerinum</name>
    <dbReference type="NCBI Taxonomy" id="3038772"/>
    <lineage>
        <taxon>Bacteria</taxon>
        <taxon>Pseudomonadati</taxon>
        <taxon>Bacteroidota</taxon>
        <taxon>Flavobacteriia</taxon>
        <taxon>Flavobacteriales</taxon>
        <taxon>Flavobacteriaceae</taxon>
        <taxon>Tenacibaculum</taxon>
    </lineage>
</organism>
<protein>
    <submittedName>
        <fullName evidence="2">DUF4270 family protein</fullName>
    </submittedName>
</protein>
<keyword evidence="3" id="KW-1185">Reference proteome</keyword>
<dbReference type="Pfam" id="PF14092">
    <property type="entry name" value="DUF4270"/>
    <property type="match status" value="1"/>
</dbReference>
<reference evidence="2 3" key="1">
    <citation type="submission" date="2023-04" db="EMBL/GenBank/DDBJ databases">
        <title>Tenacibaculum tangerinum sp. nov., isolated from sea tidal flat of South Korea.</title>
        <authorList>
            <person name="Lee S.H."/>
            <person name="Kim J.-J."/>
        </authorList>
    </citation>
    <scope>NUCLEOTIDE SEQUENCE [LARGE SCALE GENOMIC DNA]</scope>
    <source>
        <strain evidence="2 3">GRR-S3-23</strain>
    </source>
</reference>
<sequence>MIRKIGAIGISLLCLAANIACEKDFSDVGTNVINNDKFETGEFLLDVEITPINIDSVQADNINASISEYWLGVYNNPNAEKIEASIVSQVGYVAGLKNSASNDTIVDLDKVILKLPYISTSQGENADGITTYKLDSILGNVDVGTSVMVKQNNTYLNTLNPSDPSKRNSFFSNFDYESIQVLNETSDFTFKPSEKDTVFSYERIDRFNPSKTYEEIVKATRTNNGETIAVPFLAIPLDVSKMKSLFWDKFESSEFSSKEEFENYFRGLIIEASGTDGSLVPFNLTASPGPSLEFHYTKYLVDASNTVTDTINRKYNFPLSGIQNSVYKMTPSTTSTANSFVIQGTAGSMAEVKIIDDVKLQELRSNNWLVNDASLTFYVNNEISDDASILPQRLFLYQNKENESGGTSPTQLIDAYIEAVNFGGNLEKEDDSPEKYTFRITNYISNLLSGEEDTTAEPLILKVYNPTDTPVTSTSVSTYNWNPRAVRLFNGDITANETKRAVLKISYSKEK</sequence>
<accession>A0ABY8KZU9</accession>